<dbReference type="SUPFAM" id="SSF90229">
    <property type="entry name" value="CCCH zinc finger"/>
    <property type="match status" value="1"/>
</dbReference>
<keyword evidence="1 5" id="KW-0479">Metal-binding</keyword>
<feature type="compositionally biased region" description="Low complexity" evidence="6">
    <location>
        <begin position="327"/>
        <end position="346"/>
    </location>
</feature>
<dbReference type="GO" id="GO:0004842">
    <property type="term" value="F:ubiquitin-protein transferase activity"/>
    <property type="evidence" value="ECO:0007669"/>
    <property type="project" value="InterPro"/>
</dbReference>
<evidence type="ECO:0000256" key="6">
    <source>
        <dbReference type="SAM" id="MobiDB-lite"/>
    </source>
</evidence>
<proteinExistence type="predicted"/>
<feature type="zinc finger region" description="C3H1-type" evidence="5">
    <location>
        <begin position="468"/>
        <end position="496"/>
    </location>
</feature>
<evidence type="ECO:0000256" key="2">
    <source>
        <dbReference type="ARBA" id="ARBA00022771"/>
    </source>
</evidence>
<evidence type="ECO:0000256" key="5">
    <source>
        <dbReference type="PROSITE-ProRule" id="PRU00723"/>
    </source>
</evidence>
<dbReference type="Pfam" id="PF00642">
    <property type="entry name" value="zf-CCCH"/>
    <property type="match status" value="1"/>
</dbReference>
<sequence length="502" mass="53104">MKRDADASFADYTFAPSSGSRPRLEPEYLCALSMRVMLDPVMIADPAHPPACFDRDVLIDFIAVHGVSPCTGQPLRPDMLLPNSALKSLIKANVWDHMSASPANKRPRLDMAAGIGPVHTHVASPPPPWAAAAITAAAAVSSLPATPVAPAPAPSLAPAPAPAPVATGAAAAAVATTVATPAAAPVPQQQPQPQQPQQPQPQPQLHQPQQQPQQQPRPQQGSVCGSPGGGGAGWGLAAAGCSMPRLHALPAAAPQRPYAPACLHFMAHGICDRGHLCAYHHPTSHALLLTDQELPWRPDAPICQHYQRTGRCGFGIRCRAHHPPAPGAAANGGSSGAAAGAAAGARAEPRPRWGDQSNGAPHAAASLAPPPAQPRPPPPRPQPHPAAQEPRQERPPHAKPPGVGVTHTYDADADEGELHRYVFPQRPDSNPCRHYCLTGFCCHGADCRYDHPEEAAVWLNEDGYPHRPDAEEECYSYAYTGYCLYGPRCMRHHPLRPRPAQK</sequence>
<dbReference type="Gene3D" id="3.30.40.10">
    <property type="entry name" value="Zinc/RING finger domain, C3HC4 (zinc finger)"/>
    <property type="match status" value="1"/>
</dbReference>
<feature type="compositionally biased region" description="Pro residues" evidence="6">
    <location>
        <begin position="188"/>
        <end position="202"/>
    </location>
</feature>
<organism evidence="8 9">
    <name type="scientific">Chlamydomonas incerta</name>
    <dbReference type="NCBI Taxonomy" id="51695"/>
    <lineage>
        <taxon>Eukaryota</taxon>
        <taxon>Viridiplantae</taxon>
        <taxon>Chlorophyta</taxon>
        <taxon>core chlorophytes</taxon>
        <taxon>Chlorophyceae</taxon>
        <taxon>CS clade</taxon>
        <taxon>Chlamydomonadales</taxon>
        <taxon>Chlamydomonadaceae</taxon>
        <taxon>Chlamydomonas</taxon>
    </lineage>
</organism>
<dbReference type="SMART" id="SM00504">
    <property type="entry name" value="Ubox"/>
    <property type="match status" value="1"/>
</dbReference>
<keyword evidence="2 5" id="KW-0863">Zinc-finger</keyword>
<dbReference type="Pfam" id="PF04564">
    <property type="entry name" value="U-box"/>
    <property type="match status" value="1"/>
</dbReference>
<dbReference type="Proteomes" id="UP000650467">
    <property type="component" value="Unassembled WGS sequence"/>
</dbReference>
<dbReference type="GO" id="GO:0003729">
    <property type="term" value="F:mRNA binding"/>
    <property type="evidence" value="ECO:0007669"/>
    <property type="project" value="UniProtKB-ARBA"/>
</dbReference>
<evidence type="ECO:0000259" key="7">
    <source>
        <dbReference type="PROSITE" id="PS50103"/>
    </source>
</evidence>
<dbReference type="InterPro" id="IPR036855">
    <property type="entry name" value="Znf_CCCH_sf"/>
</dbReference>
<feature type="compositionally biased region" description="Low complexity" evidence="6">
    <location>
        <begin position="203"/>
        <end position="220"/>
    </location>
</feature>
<dbReference type="InterPro" id="IPR013083">
    <property type="entry name" value="Znf_RING/FYVE/PHD"/>
</dbReference>
<feature type="zinc finger region" description="C3H1-type" evidence="5">
    <location>
        <begin position="297"/>
        <end position="325"/>
    </location>
</feature>
<keyword evidence="9" id="KW-1185">Reference proteome</keyword>
<dbReference type="AlphaFoldDB" id="A0A835T820"/>
<protein>
    <recommendedName>
        <fullName evidence="7">C3H1-type domain-containing protein</fullName>
    </recommendedName>
</protein>
<name>A0A835T820_CHLIN</name>
<dbReference type="GO" id="GO:0003677">
    <property type="term" value="F:DNA binding"/>
    <property type="evidence" value="ECO:0007669"/>
    <property type="project" value="UniProtKB-KW"/>
</dbReference>
<keyword evidence="4" id="KW-0238">DNA-binding</keyword>
<feature type="zinc finger region" description="C3H1-type" evidence="5">
    <location>
        <begin position="426"/>
        <end position="454"/>
    </location>
</feature>
<dbReference type="GO" id="GO:0016567">
    <property type="term" value="P:protein ubiquitination"/>
    <property type="evidence" value="ECO:0007669"/>
    <property type="project" value="UniProtKB-UniPathway"/>
</dbReference>
<feature type="domain" description="C3H1-type" evidence="7">
    <location>
        <begin position="256"/>
        <end position="284"/>
    </location>
</feature>
<comment type="caution">
    <text evidence="8">The sequence shown here is derived from an EMBL/GenBank/DDBJ whole genome shotgun (WGS) entry which is preliminary data.</text>
</comment>
<dbReference type="Gene3D" id="4.10.1000.10">
    <property type="entry name" value="Zinc finger, CCCH-type"/>
    <property type="match status" value="2"/>
</dbReference>
<dbReference type="SMART" id="SM00356">
    <property type="entry name" value="ZnF_C3H1"/>
    <property type="match status" value="4"/>
</dbReference>
<dbReference type="PRINTS" id="PR01217">
    <property type="entry name" value="PRICHEXTENSN"/>
</dbReference>
<gene>
    <name evidence="8" type="ORF">HXX76_008391</name>
</gene>
<feature type="region of interest" description="Disordered" evidence="6">
    <location>
        <begin position="181"/>
        <end position="228"/>
    </location>
</feature>
<feature type="zinc finger region" description="C3H1-type" evidence="5">
    <location>
        <begin position="256"/>
        <end position="284"/>
    </location>
</feature>
<dbReference type="SUPFAM" id="SSF57850">
    <property type="entry name" value="RING/U-box"/>
    <property type="match status" value="1"/>
</dbReference>
<feature type="domain" description="C3H1-type" evidence="7">
    <location>
        <begin position="468"/>
        <end position="496"/>
    </location>
</feature>
<dbReference type="PROSITE" id="PS50103">
    <property type="entry name" value="ZF_C3H1"/>
    <property type="match status" value="4"/>
</dbReference>
<dbReference type="PANTHER" id="PTHR12506:SF50">
    <property type="entry name" value="ZINC FINGER CCCH DOMAIN-CONTAINING PROTEIN 26"/>
    <property type="match status" value="1"/>
</dbReference>
<evidence type="ECO:0000256" key="4">
    <source>
        <dbReference type="ARBA" id="ARBA00023125"/>
    </source>
</evidence>
<dbReference type="PANTHER" id="PTHR12506">
    <property type="entry name" value="PROTEIN PHOSPHATASE RELATED"/>
    <property type="match status" value="1"/>
</dbReference>
<dbReference type="InterPro" id="IPR050974">
    <property type="entry name" value="Plant_ZF_CCCH"/>
</dbReference>
<reference evidence="8" key="1">
    <citation type="journal article" date="2020" name="bioRxiv">
        <title>Comparative genomics of Chlamydomonas.</title>
        <authorList>
            <person name="Craig R.J."/>
            <person name="Hasan A.R."/>
            <person name="Ness R.W."/>
            <person name="Keightley P.D."/>
        </authorList>
    </citation>
    <scope>NUCLEOTIDE SEQUENCE</scope>
    <source>
        <strain evidence="8">SAG 7.73</strain>
    </source>
</reference>
<keyword evidence="3 5" id="KW-0862">Zinc</keyword>
<evidence type="ECO:0000256" key="3">
    <source>
        <dbReference type="ARBA" id="ARBA00022833"/>
    </source>
</evidence>
<feature type="domain" description="C3H1-type" evidence="7">
    <location>
        <begin position="297"/>
        <end position="325"/>
    </location>
</feature>
<dbReference type="InterPro" id="IPR003613">
    <property type="entry name" value="Ubox_domain"/>
</dbReference>
<evidence type="ECO:0000256" key="1">
    <source>
        <dbReference type="ARBA" id="ARBA00022723"/>
    </source>
</evidence>
<dbReference type="UniPathway" id="UPA00143"/>
<feature type="compositionally biased region" description="Pro residues" evidence="6">
    <location>
        <begin position="368"/>
        <end position="384"/>
    </location>
</feature>
<dbReference type="EMBL" id="JAEHOC010000019">
    <property type="protein sequence ID" value="KAG2433325.1"/>
    <property type="molecule type" value="Genomic_DNA"/>
</dbReference>
<evidence type="ECO:0000313" key="9">
    <source>
        <dbReference type="Proteomes" id="UP000650467"/>
    </source>
</evidence>
<feature type="region of interest" description="Disordered" evidence="6">
    <location>
        <begin position="326"/>
        <end position="409"/>
    </location>
</feature>
<dbReference type="GO" id="GO:0008270">
    <property type="term" value="F:zinc ion binding"/>
    <property type="evidence" value="ECO:0007669"/>
    <property type="project" value="UniProtKB-KW"/>
</dbReference>
<accession>A0A835T820</accession>
<evidence type="ECO:0000313" key="8">
    <source>
        <dbReference type="EMBL" id="KAG2433325.1"/>
    </source>
</evidence>
<feature type="domain" description="C3H1-type" evidence="7">
    <location>
        <begin position="426"/>
        <end position="454"/>
    </location>
</feature>
<dbReference type="InterPro" id="IPR000571">
    <property type="entry name" value="Znf_CCCH"/>
</dbReference>
<dbReference type="OrthoDB" id="411372at2759"/>